<feature type="compositionally biased region" description="Acidic residues" evidence="2">
    <location>
        <begin position="112"/>
        <end position="131"/>
    </location>
</feature>
<feature type="domain" description="Opioid growth factor receptor (OGFr) conserved" evidence="3">
    <location>
        <begin position="214"/>
        <end position="412"/>
    </location>
</feature>
<evidence type="ECO:0000256" key="1">
    <source>
        <dbReference type="ARBA" id="ARBA00010365"/>
    </source>
</evidence>
<comment type="similarity">
    <text evidence="1">Belongs to the opioid growth factor receptor family.</text>
</comment>
<dbReference type="InterPro" id="IPR006757">
    <property type="entry name" value="OGF_rcpt"/>
</dbReference>
<reference evidence="4" key="1">
    <citation type="submission" date="2020-03" db="EMBL/GenBank/DDBJ databases">
        <authorList>
            <person name="Weist P."/>
        </authorList>
    </citation>
    <scope>NUCLEOTIDE SEQUENCE</scope>
</reference>
<feature type="region of interest" description="Disordered" evidence="2">
    <location>
        <begin position="1"/>
        <end position="22"/>
    </location>
</feature>
<name>A0A9N7UYJ7_PLEPL</name>
<dbReference type="EMBL" id="CADEAL010002757">
    <property type="protein sequence ID" value="CAB1441986.1"/>
    <property type="molecule type" value="Genomic_DNA"/>
</dbReference>
<feature type="region of interest" description="Disordered" evidence="2">
    <location>
        <begin position="89"/>
        <end position="134"/>
    </location>
</feature>
<proteinExistence type="inferred from homology"/>
<dbReference type="InterPro" id="IPR039574">
    <property type="entry name" value="OGFr"/>
</dbReference>
<evidence type="ECO:0000259" key="3">
    <source>
        <dbReference type="Pfam" id="PF04664"/>
    </source>
</evidence>
<dbReference type="PANTHER" id="PTHR14015">
    <property type="entry name" value="OPIOID GROWTH FACTOR RECEPTOR OGFR ZETA-TYPE OPIOID RECEPTOR"/>
    <property type="match status" value="1"/>
</dbReference>
<dbReference type="AlphaFoldDB" id="A0A9N7UYJ7"/>
<dbReference type="Proteomes" id="UP001153269">
    <property type="component" value="Unassembled WGS sequence"/>
</dbReference>
<dbReference type="GO" id="GO:0140625">
    <property type="term" value="F:opioid growth factor receptor activity"/>
    <property type="evidence" value="ECO:0007669"/>
    <property type="project" value="InterPro"/>
</dbReference>
<comment type="caution">
    <text evidence="4">The sequence shown here is derived from an EMBL/GenBank/DDBJ whole genome shotgun (WGS) entry which is preliminary data.</text>
</comment>
<dbReference type="Pfam" id="PF04664">
    <property type="entry name" value="OGFr_N"/>
    <property type="match status" value="1"/>
</dbReference>
<feature type="compositionally biased region" description="Low complexity" evidence="2">
    <location>
        <begin position="1"/>
        <end position="13"/>
    </location>
</feature>
<dbReference type="GO" id="GO:0016020">
    <property type="term" value="C:membrane"/>
    <property type="evidence" value="ECO:0007669"/>
    <property type="project" value="InterPro"/>
</dbReference>
<dbReference type="PANTHER" id="PTHR14015:SF1">
    <property type="entry name" value="OPIOID GROWTH FACTOR RECEPTOR"/>
    <property type="match status" value="1"/>
</dbReference>
<protein>
    <recommendedName>
        <fullName evidence="3">Opioid growth factor receptor (OGFr) conserved domain-containing protein</fullName>
    </recommendedName>
</protein>
<accession>A0A9N7UYJ7</accession>
<evidence type="ECO:0000256" key="2">
    <source>
        <dbReference type="SAM" id="MobiDB-lite"/>
    </source>
</evidence>
<keyword evidence="5" id="KW-1185">Reference proteome</keyword>
<evidence type="ECO:0000313" key="5">
    <source>
        <dbReference type="Proteomes" id="UP001153269"/>
    </source>
</evidence>
<organism evidence="4 5">
    <name type="scientific">Pleuronectes platessa</name>
    <name type="common">European plaice</name>
    <dbReference type="NCBI Taxonomy" id="8262"/>
    <lineage>
        <taxon>Eukaryota</taxon>
        <taxon>Metazoa</taxon>
        <taxon>Chordata</taxon>
        <taxon>Craniata</taxon>
        <taxon>Vertebrata</taxon>
        <taxon>Euteleostomi</taxon>
        <taxon>Actinopterygii</taxon>
        <taxon>Neopterygii</taxon>
        <taxon>Teleostei</taxon>
        <taxon>Neoteleostei</taxon>
        <taxon>Acanthomorphata</taxon>
        <taxon>Carangaria</taxon>
        <taxon>Pleuronectiformes</taxon>
        <taxon>Pleuronectoidei</taxon>
        <taxon>Pleuronectidae</taxon>
        <taxon>Pleuronectes</taxon>
    </lineage>
</organism>
<sequence>MKVKRSSTSATRRGSGRSRRRSRVTMSWLLRDRLCPAVAWLWRRTLFIRRLFAPLTRYLRSLTGWTGERSGGDGPQLPDQQADLLEAGRKGRPEECEGSGGQRMAKPRVPAEDPEQEKEEEEEQEDEECDSEQYRVDNTDELYCGYDSTWETEQTEESPAASSQIRPQHWNQDMSSYKFNRFENAARDMHNYRHDYPSQIRQRWNQNIASDYNPNLEFYLGNKPSLPDGIYIHDFHSEWFGNYKNLEYVHTFIQWLFPLREPGMNHDASILTREEIEAFLRNDTAKANLLRSYELMLDFYGIELCDKNTGKVRRASNWKDRFCNLNNRTHNNLRITRILKCLGTLGFPHYQAPLVHFFLKETLVNGELPDVKDSVLNYFVFAVLDKKQRRRLIKFAYLKYDRKDEFVWCPRKIQMMWSERSASKSQEGVEDENDVKILTV</sequence>
<gene>
    <name evidence="4" type="ORF">PLEPLA_LOCUS29700</name>
</gene>
<evidence type="ECO:0000313" key="4">
    <source>
        <dbReference type="EMBL" id="CAB1441986.1"/>
    </source>
</evidence>